<reference evidence="3" key="1">
    <citation type="submission" date="2020-02" db="EMBL/GenBank/DDBJ databases">
        <authorList>
            <person name="Meier V. D."/>
        </authorList>
    </citation>
    <scope>NUCLEOTIDE SEQUENCE</scope>
    <source>
        <strain evidence="3">AVDCRST_MAG05</strain>
    </source>
</reference>
<name>A0A6J4SIL8_9ACTN</name>
<evidence type="ECO:0000313" key="3">
    <source>
        <dbReference type="EMBL" id="CAA9493259.1"/>
    </source>
</evidence>
<dbReference type="InterPro" id="IPR000014">
    <property type="entry name" value="PAS"/>
</dbReference>
<dbReference type="InterPro" id="IPR001610">
    <property type="entry name" value="PAC"/>
</dbReference>
<dbReference type="Pfam" id="PF13426">
    <property type="entry name" value="PAS_9"/>
    <property type="match status" value="1"/>
</dbReference>
<sequence length="74" mass="8832">MLLRNHRKDGTPFWNEFRLSPVYDERGRLVNFVGVQNHVTDRKQAEEALKRAHDELEDRVRQRTARLAEANARF</sequence>
<dbReference type="InterPro" id="IPR035965">
    <property type="entry name" value="PAS-like_dom_sf"/>
</dbReference>
<dbReference type="EMBL" id="CADCVM010000210">
    <property type="protein sequence ID" value="CAA9493259.1"/>
    <property type="molecule type" value="Genomic_DNA"/>
</dbReference>
<feature type="domain" description="PAC" evidence="2">
    <location>
        <begin position="1"/>
        <end position="51"/>
    </location>
</feature>
<gene>
    <name evidence="3" type="ORF">AVDCRST_MAG05-2008</name>
</gene>
<proteinExistence type="predicted"/>
<evidence type="ECO:0000256" key="1">
    <source>
        <dbReference type="SAM" id="Coils"/>
    </source>
</evidence>
<dbReference type="Gene3D" id="3.30.450.20">
    <property type="entry name" value="PAS domain"/>
    <property type="match status" value="1"/>
</dbReference>
<protein>
    <recommendedName>
        <fullName evidence="2">PAC domain-containing protein</fullName>
    </recommendedName>
</protein>
<accession>A0A6J4SIL8</accession>
<dbReference type="SMART" id="SM00086">
    <property type="entry name" value="PAC"/>
    <property type="match status" value="1"/>
</dbReference>
<keyword evidence="1" id="KW-0175">Coiled coil</keyword>
<dbReference type="PROSITE" id="PS50113">
    <property type="entry name" value="PAC"/>
    <property type="match status" value="1"/>
</dbReference>
<feature type="coiled-coil region" evidence="1">
    <location>
        <begin position="35"/>
        <end position="73"/>
    </location>
</feature>
<evidence type="ECO:0000259" key="2">
    <source>
        <dbReference type="PROSITE" id="PS50113"/>
    </source>
</evidence>
<dbReference type="NCBIfam" id="TIGR00229">
    <property type="entry name" value="sensory_box"/>
    <property type="match status" value="1"/>
</dbReference>
<dbReference type="InterPro" id="IPR000700">
    <property type="entry name" value="PAS-assoc_C"/>
</dbReference>
<organism evidence="3">
    <name type="scientific">uncultured Rubrobacteraceae bacterium</name>
    <dbReference type="NCBI Taxonomy" id="349277"/>
    <lineage>
        <taxon>Bacteria</taxon>
        <taxon>Bacillati</taxon>
        <taxon>Actinomycetota</taxon>
        <taxon>Rubrobacteria</taxon>
        <taxon>Rubrobacterales</taxon>
        <taxon>Rubrobacteraceae</taxon>
        <taxon>environmental samples</taxon>
    </lineage>
</organism>
<dbReference type="SUPFAM" id="SSF55785">
    <property type="entry name" value="PYP-like sensor domain (PAS domain)"/>
    <property type="match status" value="1"/>
</dbReference>
<dbReference type="AlphaFoldDB" id="A0A6J4SIL8"/>